<dbReference type="InterPro" id="IPR045087">
    <property type="entry name" value="Cu-oxidase_fam"/>
</dbReference>
<keyword evidence="4" id="KW-0560">Oxidoreductase</keyword>
<evidence type="ECO:0000256" key="1">
    <source>
        <dbReference type="ARBA" id="ARBA00010609"/>
    </source>
</evidence>
<keyword evidence="5" id="KW-0186">Copper</keyword>
<evidence type="ECO:0000256" key="7">
    <source>
        <dbReference type="SAM" id="MobiDB-lite"/>
    </source>
</evidence>
<dbReference type="Pfam" id="PF00583">
    <property type="entry name" value="Acetyltransf_1"/>
    <property type="match status" value="1"/>
</dbReference>
<comment type="caution">
    <text evidence="9">The sequence shown here is derived from an EMBL/GenBank/DDBJ whole genome shotgun (WGS) entry which is preliminary data.</text>
</comment>
<dbReference type="GO" id="GO:0016491">
    <property type="term" value="F:oxidoreductase activity"/>
    <property type="evidence" value="ECO:0007669"/>
    <property type="project" value="UniProtKB-KW"/>
</dbReference>
<dbReference type="PANTHER" id="PTHR11709:SF394">
    <property type="entry name" value="FI03373P-RELATED"/>
    <property type="match status" value="1"/>
</dbReference>
<sequence>MLAKPNVLVLRQHRPGDIGHIISRHAIVYFDDYGWDERFEAMVARIMADFVDQYNPQIERSWIAERDGVFLGCVFLVNDKDMPETARIRALLVEHGARGMGLGGRLVQNCIDFAREVGYKDLVLYTNSLLTPARKIYRAFGFQLVREEESLSFAPETAGPRSRMKPRWHEARFGEQVGSIWFVLQRPESARMCRAAKVALATDNAHGGGSCPSKMRDRDSEEDRGLLQEDETETKSPPPHTHRSNSAATFRTWLAGSSRWTIIGIVVLVSVFALPLLGFLGRGASPSVASHHSESDQLAIRLHPDKHAARAPTTLTLDWNITRGVRAPDGVEKPVYLVNGAFPGPTIEARPGDRLVVNVFNGLDSEGVSIHWHGLRMKGFNRMDGAVGFTQCPIPPGGDFVYDFTIGDDEHGTFWWHSHSQVQRGDGLYGGLVVHDPTAPLTQHGDDVLVLIGDWYHRAQAEVLAWFADFSSLGNEPVPDSLLVNGNGRYNCSMAVPARPLNCTQKRQTDVKPLLARRSDSPARLRLINTGSLAGFSIKIDGATLEPVAVDGAGSVSRDAGQSVGILYPGERADVLLKWAKGDSGLPRMNIYLDEENFGGFPNEALNPNQTFHALPAGNVTMREETTTLQLGKDHRDLATLTSASTRTTALPAKAQETILLYMKTQKLSRFNNKPLGFVNHTTWQTQTPALLSLNRTAWDEHQLLPFIATKPNQPVTVDLVINNLDDGAHPIHLHGNSFHVLSSFRADGRDGWGSYNPYESEAPPAGLNLESPVIKDTISVPRRGHVVVRLTADNPGLWMLHCHMLVHMGTGMVAGLHVGGEDDLDHIRGIDPSAAELCMST</sequence>
<dbReference type="CDD" id="cd04205">
    <property type="entry name" value="CuRO_2_LCC_like"/>
    <property type="match status" value="1"/>
</dbReference>
<evidence type="ECO:0000259" key="8">
    <source>
        <dbReference type="PROSITE" id="PS51186"/>
    </source>
</evidence>
<dbReference type="SUPFAM" id="SSF55729">
    <property type="entry name" value="Acyl-CoA N-acyltransferases (Nat)"/>
    <property type="match status" value="1"/>
</dbReference>
<evidence type="ECO:0000256" key="6">
    <source>
        <dbReference type="ARBA" id="ARBA00023180"/>
    </source>
</evidence>
<proteinExistence type="inferred from homology"/>
<protein>
    <submittedName>
        <fullName evidence="9">Multicopper oxidase family protein</fullName>
    </submittedName>
</protein>
<dbReference type="Proteomes" id="UP000245956">
    <property type="component" value="Unassembled WGS sequence"/>
</dbReference>
<organism evidence="9 10">
    <name type="scientific">Purpureocillium lilacinum</name>
    <name type="common">Paecilomyces lilacinus</name>
    <dbReference type="NCBI Taxonomy" id="33203"/>
    <lineage>
        <taxon>Eukaryota</taxon>
        <taxon>Fungi</taxon>
        <taxon>Dikarya</taxon>
        <taxon>Ascomycota</taxon>
        <taxon>Pezizomycotina</taxon>
        <taxon>Sordariomycetes</taxon>
        <taxon>Hypocreomycetidae</taxon>
        <taxon>Hypocreales</taxon>
        <taxon>Ophiocordycipitaceae</taxon>
        <taxon>Purpureocillium</taxon>
    </lineage>
</organism>
<dbReference type="InterPro" id="IPR000182">
    <property type="entry name" value="GNAT_dom"/>
</dbReference>
<dbReference type="PANTHER" id="PTHR11709">
    <property type="entry name" value="MULTI-COPPER OXIDASE"/>
    <property type="match status" value="1"/>
</dbReference>
<dbReference type="PROSITE" id="PS51186">
    <property type="entry name" value="GNAT"/>
    <property type="match status" value="1"/>
</dbReference>
<dbReference type="InterPro" id="IPR016181">
    <property type="entry name" value="Acyl_CoA_acyltransferase"/>
</dbReference>
<dbReference type="PROSITE" id="PS00079">
    <property type="entry name" value="MULTICOPPER_OXIDASE1"/>
    <property type="match status" value="2"/>
</dbReference>
<dbReference type="InterPro" id="IPR001117">
    <property type="entry name" value="Cu-oxidase_2nd"/>
</dbReference>
<feature type="domain" description="N-acetyltransferase" evidence="8">
    <location>
        <begin position="8"/>
        <end position="166"/>
    </location>
</feature>
<evidence type="ECO:0000256" key="2">
    <source>
        <dbReference type="ARBA" id="ARBA00022723"/>
    </source>
</evidence>
<dbReference type="EMBL" id="LCWV01000001">
    <property type="protein sequence ID" value="PWI76666.1"/>
    <property type="molecule type" value="Genomic_DNA"/>
</dbReference>
<dbReference type="InterPro" id="IPR011706">
    <property type="entry name" value="Cu-oxidase_C"/>
</dbReference>
<dbReference type="InterPro" id="IPR011707">
    <property type="entry name" value="Cu-oxidase-like_N"/>
</dbReference>
<name>A0A2U3EQ70_PURLI</name>
<feature type="compositionally biased region" description="Basic and acidic residues" evidence="7">
    <location>
        <begin position="214"/>
        <end position="227"/>
    </location>
</feature>
<evidence type="ECO:0000256" key="3">
    <source>
        <dbReference type="ARBA" id="ARBA00022729"/>
    </source>
</evidence>
<evidence type="ECO:0000256" key="4">
    <source>
        <dbReference type="ARBA" id="ARBA00023002"/>
    </source>
</evidence>
<dbReference type="Pfam" id="PF07732">
    <property type="entry name" value="Cu-oxidase_3"/>
    <property type="match status" value="1"/>
</dbReference>
<reference evidence="9 10" key="1">
    <citation type="journal article" date="2016" name="Front. Microbiol.">
        <title>Genome and transcriptome sequences reveal the specific parasitism of the nematophagous Purpureocillium lilacinum 36-1.</title>
        <authorList>
            <person name="Xie J."/>
            <person name="Li S."/>
            <person name="Mo C."/>
            <person name="Xiao X."/>
            <person name="Peng D."/>
            <person name="Wang G."/>
            <person name="Xiao Y."/>
        </authorList>
    </citation>
    <scope>NUCLEOTIDE SEQUENCE [LARGE SCALE GENOMIC DNA]</scope>
    <source>
        <strain evidence="9 10">36-1</strain>
    </source>
</reference>
<dbReference type="AlphaFoldDB" id="A0A2U3EQ70"/>
<dbReference type="CDD" id="cd04301">
    <property type="entry name" value="NAT_SF"/>
    <property type="match status" value="1"/>
</dbReference>
<dbReference type="PROSITE" id="PS00080">
    <property type="entry name" value="MULTICOPPER_OXIDASE2"/>
    <property type="match status" value="1"/>
</dbReference>
<keyword evidence="3" id="KW-0732">Signal</keyword>
<dbReference type="CDD" id="cd13910">
    <property type="entry name" value="CuRO_3_MCO_like_4"/>
    <property type="match status" value="1"/>
</dbReference>
<feature type="region of interest" description="Disordered" evidence="7">
    <location>
        <begin position="204"/>
        <end position="246"/>
    </location>
</feature>
<dbReference type="GO" id="GO:0016747">
    <property type="term" value="F:acyltransferase activity, transferring groups other than amino-acyl groups"/>
    <property type="evidence" value="ECO:0007669"/>
    <property type="project" value="InterPro"/>
</dbReference>
<gene>
    <name evidence="9" type="ORF">PCL_03860</name>
</gene>
<dbReference type="Pfam" id="PF00394">
    <property type="entry name" value="Cu-oxidase"/>
    <property type="match status" value="1"/>
</dbReference>
<dbReference type="Gene3D" id="3.40.630.30">
    <property type="match status" value="1"/>
</dbReference>
<evidence type="ECO:0000313" key="9">
    <source>
        <dbReference type="EMBL" id="PWI76666.1"/>
    </source>
</evidence>
<dbReference type="Gene3D" id="2.60.40.420">
    <property type="entry name" value="Cupredoxins - blue copper proteins"/>
    <property type="match status" value="3"/>
</dbReference>
<keyword evidence="6" id="KW-0325">Glycoprotein</keyword>
<dbReference type="InterPro" id="IPR002355">
    <property type="entry name" value="Cu_oxidase_Cu_BS"/>
</dbReference>
<dbReference type="InterPro" id="IPR033138">
    <property type="entry name" value="Cu_oxidase_CS"/>
</dbReference>
<comment type="similarity">
    <text evidence="1">Belongs to the multicopper oxidase family.</text>
</comment>
<dbReference type="SUPFAM" id="SSF49503">
    <property type="entry name" value="Cupredoxins"/>
    <property type="match status" value="3"/>
</dbReference>
<keyword evidence="2" id="KW-0479">Metal-binding</keyword>
<evidence type="ECO:0000256" key="5">
    <source>
        <dbReference type="ARBA" id="ARBA00023008"/>
    </source>
</evidence>
<dbReference type="Pfam" id="PF07731">
    <property type="entry name" value="Cu-oxidase_2"/>
    <property type="match status" value="1"/>
</dbReference>
<evidence type="ECO:0000313" key="10">
    <source>
        <dbReference type="Proteomes" id="UP000245956"/>
    </source>
</evidence>
<dbReference type="InterPro" id="IPR008972">
    <property type="entry name" value="Cupredoxin"/>
</dbReference>
<dbReference type="GO" id="GO:0005507">
    <property type="term" value="F:copper ion binding"/>
    <property type="evidence" value="ECO:0007669"/>
    <property type="project" value="InterPro"/>
</dbReference>
<accession>A0A2U3EQ70</accession>